<evidence type="ECO:0000313" key="5">
    <source>
        <dbReference type="Proteomes" id="UP000055702"/>
    </source>
</evidence>
<accession>A0A106C3V1</accession>
<feature type="domain" description="PurM-like C-terminal" evidence="3">
    <location>
        <begin position="161"/>
        <end position="312"/>
    </location>
</feature>
<proteinExistence type="inferred from homology"/>
<evidence type="ECO:0000259" key="3">
    <source>
        <dbReference type="Pfam" id="PF02769"/>
    </source>
</evidence>
<dbReference type="Gene3D" id="3.90.650.10">
    <property type="entry name" value="PurM-like C-terminal domain"/>
    <property type="match status" value="1"/>
</dbReference>
<dbReference type="Pfam" id="PF02769">
    <property type="entry name" value="AIRS_C"/>
    <property type="match status" value="1"/>
</dbReference>
<dbReference type="NCBIfam" id="TIGR02124">
    <property type="entry name" value="hypE"/>
    <property type="match status" value="1"/>
</dbReference>
<dbReference type="InterPro" id="IPR016188">
    <property type="entry name" value="PurM-like_N"/>
</dbReference>
<dbReference type="PIRSF" id="PIRSF005644">
    <property type="entry name" value="Hdrgns_mtr_HypE"/>
    <property type="match status" value="1"/>
</dbReference>
<dbReference type="GO" id="GO:0051604">
    <property type="term" value="P:protein maturation"/>
    <property type="evidence" value="ECO:0007669"/>
    <property type="project" value="TreeGrafter"/>
</dbReference>
<organism evidence="4">
    <name type="scientific">Shewanella frigidimarina</name>
    <dbReference type="NCBI Taxonomy" id="56812"/>
    <lineage>
        <taxon>Bacteria</taxon>
        <taxon>Pseudomonadati</taxon>
        <taxon>Pseudomonadota</taxon>
        <taxon>Gammaproteobacteria</taxon>
        <taxon>Alteromonadales</taxon>
        <taxon>Shewanellaceae</taxon>
        <taxon>Shewanella</taxon>
    </lineage>
</organism>
<sequence>MTSKKTIQLSHGGGGKEMDQLIHDLFFKAFDNPILTSQEDAAKLNMCGHIAFTTDSFTVSPLFFAGGDIGKLAIAGTVNDLAMMAAQPEYLSCSFIIEEGFPLDDLTTIVNSMAAELHKSGARIVCGDTKVVPKGCADGLFINTSGVGRILHPDISVRNLQVGDAIIVSRDIGCHGAAILMARDGLTLESELRSDCDTLWPIIEQLLVANIDIHAMRDATRGGLSAVLNEWAKASNIGIDVEEASIPICDEVKGLCELFGFEPFDLANEGTFIMALPMDLAEGAIEVMQHYGHCEHAAIIGHVTERHPGKVVLQTPWGSSRYLDLPQGELLPRIC</sequence>
<dbReference type="SUPFAM" id="SSF56042">
    <property type="entry name" value="PurM C-terminal domain-like"/>
    <property type="match status" value="1"/>
</dbReference>
<evidence type="ECO:0000256" key="1">
    <source>
        <dbReference type="ARBA" id="ARBA00006243"/>
    </source>
</evidence>
<dbReference type="RefSeq" id="WP_059744492.1">
    <property type="nucleotide sequence ID" value="NZ_LRDC01000001.1"/>
</dbReference>
<name>A0A106C3V1_SHEFR</name>
<evidence type="ECO:0000259" key="2">
    <source>
        <dbReference type="Pfam" id="PF00586"/>
    </source>
</evidence>
<dbReference type="Proteomes" id="UP000055702">
    <property type="component" value="Unassembled WGS sequence"/>
</dbReference>
<feature type="domain" description="PurM-like N-terminal" evidence="2">
    <location>
        <begin position="39"/>
        <end position="150"/>
    </location>
</feature>
<dbReference type="InterPro" id="IPR010918">
    <property type="entry name" value="PurM-like_C_dom"/>
</dbReference>
<comment type="similarity">
    <text evidence="1">Belongs to the HypE family.</text>
</comment>
<dbReference type="EMBL" id="LRDC01000001">
    <property type="protein sequence ID" value="KVX03720.1"/>
    <property type="molecule type" value="Genomic_DNA"/>
</dbReference>
<dbReference type="InterPro" id="IPR036921">
    <property type="entry name" value="PurM-like_N_sf"/>
</dbReference>
<reference evidence="4 5" key="1">
    <citation type="submission" date="2016-01" db="EMBL/GenBank/DDBJ databases">
        <title>Draft genome of the antarctic isolate Shewanella frigidimarina Ag06-30.</title>
        <authorList>
            <person name="Parmeciano Di Noto G."/>
            <person name="Vazquez S."/>
            <person name="Mac Cormack W."/>
            <person name="Iriarte A."/>
            <person name="Quiroga C."/>
        </authorList>
    </citation>
    <scope>NUCLEOTIDE SEQUENCE [LARGE SCALE GENOMIC DNA]</scope>
    <source>
        <strain evidence="4 5">Ag06-30</strain>
    </source>
</reference>
<comment type="caution">
    <text evidence="4">The sequence shown here is derived from an EMBL/GenBank/DDBJ whole genome shotgun (WGS) entry which is preliminary data.</text>
</comment>
<dbReference type="CDD" id="cd02197">
    <property type="entry name" value="HypE"/>
    <property type="match status" value="1"/>
</dbReference>
<dbReference type="PANTHER" id="PTHR30303:SF0">
    <property type="entry name" value="CARBAMOYL DEHYDRATASE HYPE"/>
    <property type="match status" value="1"/>
</dbReference>
<evidence type="ECO:0000313" key="4">
    <source>
        <dbReference type="EMBL" id="KVX03720.1"/>
    </source>
</evidence>
<dbReference type="PANTHER" id="PTHR30303">
    <property type="entry name" value="HYDROGENASE ISOENZYMES FORMATION PROTEIN HYPE"/>
    <property type="match status" value="1"/>
</dbReference>
<gene>
    <name evidence="4" type="ORF">AWJ07_00740</name>
</gene>
<dbReference type="InterPro" id="IPR011854">
    <property type="entry name" value="HypE"/>
</dbReference>
<dbReference type="Pfam" id="PF00586">
    <property type="entry name" value="AIRS"/>
    <property type="match status" value="1"/>
</dbReference>
<dbReference type="Gene3D" id="3.30.1330.10">
    <property type="entry name" value="PurM-like, N-terminal domain"/>
    <property type="match status" value="1"/>
</dbReference>
<dbReference type="InterPro" id="IPR036676">
    <property type="entry name" value="PurM-like_C_sf"/>
</dbReference>
<dbReference type="AlphaFoldDB" id="A0A106C3V1"/>
<protein>
    <submittedName>
        <fullName evidence="4">Hydrogenase expression/formation protein HypE</fullName>
    </submittedName>
</protein>
<dbReference type="SUPFAM" id="SSF55326">
    <property type="entry name" value="PurM N-terminal domain-like"/>
    <property type="match status" value="1"/>
</dbReference>